<dbReference type="Proteomes" id="UP000050761">
    <property type="component" value="Unassembled WGS sequence"/>
</dbReference>
<reference evidence="2 3" key="1">
    <citation type="submission" date="2018-11" db="EMBL/GenBank/DDBJ databases">
        <authorList>
            <consortium name="Pathogen Informatics"/>
        </authorList>
    </citation>
    <scope>NUCLEOTIDE SEQUENCE [LARGE SCALE GENOMIC DNA]</scope>
</reference>
<evidence type="ECO:0000313" key="2">
    <source>
        <dbReference type="EMBL" id="VDO91131.1"/>
    </source>
</evidence>
<feature type="compositionally biased region" description="Basic and acidic residues" evidence="1">
    <location>
        <begin position="125"/>
        <end position="135"/>
    </location>
</feature>
<feature type="region of interest" description="Disordered" evidence="1">
    <location>
        <begin position="1"/>
        <end position="21"/>
    </location>
</feature>
<sequence>MSDVGDCPPLRDWRTYSRPHPPKDTPTYEKIMWIEDRAEELLEMVEARYAEFLEKYDEFNEYGRHLYLDATRAWLAKVELLHKDQDKLRIQLGREYAADVAEQKLKDALTERGRERLREWVLSGKDPDLFPKEDPPVETTAPEEPVALKELPRRKAQKAQQQKPQAVVPLPKPKRRRTILLDELPPADVPFLEQSTPRKAAVFKKLLSKKDASAEGPFAVKNSREVESTPRKAAVFSRVMLRRAAAASGNPTPKGDAMLKKPPARSTTTVLRPPPVLLVPLKRLPSRVISVERNVVGPAAQSDKSDDKMEVDGDVNVKPAVPEERMDTKNSTNHIETKAADKKEEGDEMDVEEEATDLNAGDALSGPVAGGGVRPPPIVASSGWSIPDRLVIVEDPEVLTQNVGGVQTPRRGYLPISIIKAGVVTEICFSFAFAERGIKRLEHS</sequence>
<feature type="region of interest" description="Disordered" evidence="1">
    <location>
        <begin position="321"/>
        <end position="350"/>
    </location>
</feature>
<feature type="compositionally biased region" description="Basic and acidic residues" evidence="1">
    <location>
        <begin position="335"/>
        <end position="345"/>
    </location>
</feature>
<organism evidence="3 4">
    <name type="scientific">Heligmosomoides polygyrus</name>
    <name type="common">Parasitic roundworm</name>
    <dbReference type="NCBI Taxonomy" id="6339"/>
    <lineage>
        <taxon>Eukaryota</taxon>
        <taxon>Metazoa</taxon>
        <taxon>Ecdysozoa</taxon>
        <taxon>Nematoda</taxon>
        <taxon>Chromadorea</taxon>
        <taxon>Rhabditida</taxon>
        <taxon>Rhabditina</taxon>
        <taxon>Rhabditomorpha</taxon>
        <taxon>Strongyloidea</taxon>
        <taxon>Heligmosomidae</taxon>
        <taxon>Heligmosomoides</taxon>
    </lineage>
</organism>
<accession>A0A3P7YU72</accession>
<feature type="compositionally biased region" description="Basic and acidic residues" evidence="1">
    <location>
        <begin position="9"/>
        <end position="21"/>
    </location>
</feature>
<feature type="region of interest" description="Disordered" evidence="1">
    <location>
        <begin position="245"/>
        <end position="271"/>
    </location>
</feature>
<dbReference type="WBParaSite" id="HPBE_0001215901-mRNA-1">
    <property type="protein sequence ID" value="HPBE_0001215901-mRNA-1"/>
    <property type="gene ID" value="HPBE_0001215901"/>
</dbReference>
<name>A0A183FV63_HELPZ</name>
<proteinExistence type="predicted"/>
<keyword evidence="3" id="KW-1185">Reference proteome</keyword>
<gene>
    <name evidence="2" type="ORF">HPBE_LOCUS12160</name>
</gene>
<evidence type="ECO:0000256" key="1">
    <source>
        <dbReference type="SAM" id="MobiDB-lite"/>
    </source>
</evidence>
<reference evidence="4" key="2">
    <citation type="submission" date="2019-09" db="UniProtKB">
        <authorList>
            <consortium name="WormBaseParasite"/>
        </authorList>
    </citation>
    <scope>IDENTIFICATION</scope>
</reference>
<dbReference type="EMBL" id="UZAH01027379">
    <property type="protein sequence ID" value="VDO91131.1"/>
    <property type="molecule type" value="Genomic_DNA"/>
</dbReference>
<protein>
    <submittedName>
        <fullName evidence="4">PHD-type domain-containing protein</fullName>
    </submittedName>
</protein>
<dbReference type="AlphaFoldDB" id="A0A183FV63"/>
<evidence type="ECO:0000313" key="4">
    <source>
        <dbReference type="WBParaSite" id="HPBE_0001215901-mRNA-1"/>
    </source>
</evidence>
<evidence type="ECO:0000313" key="3">
    <source>
        <dbReference type="Proteomes" id="UP000050761"/>
    </source>
</evidence>
<accession>A0A183FV63</accession>
<feature type="region of interest" description="Disordered" evidence="1">
    <location>
        <begin position="125"/>
        <end position="166"/>
    </location>
</feature>